<dbReference type="AlphaFoldDB" id="A0A5N5SLD3"/>
<organism evidence="2 3">
    <name type="scientific">Armadillidium nasatum</name>
    <dbReference type="NCBI Taxonomy" id="96803"/>
    <lineage>
        <taxon>Eukaryota</taxon>
        <taxon>Metazoa</taxon>
        <taxon>Ecdysozoa</taxon>
        <taxon>Arthropoda</taxon>
        <taxon>Crustacea</taxon>
        <taxon>Multicrustacea</taxon>
        <taxon>Malacostraca</taxon>
        <taxon>Eumalacostraca</taxon>
        <taxon>Peracarida</taxon>
        <taxon>Isopoda</taxon>
        <taxon>Oniscidea</taxon>
        <taxon>Crinocheta</taxon>
        <taxon>Armadillidiidae</taxon>
        <taxon>Armadillidium</taxon>
    </lineage>
</organism>
<keyword evidence="3" id="KW-1185">Reference proteome</keyword>
<dbReference type="EMBL" id="SEYY01023708">
    <property type="protein sequence ID" value="KAB7494642.1"/>
    <property type="molecule type" value="Genomic_DNA"/>
</dbReference>
<dbReference type="Proteomes" id="UP000326759">
    <property type="component" value="Unassembled WGS sequence"/>
</dbReference>
<comment type="caution">
    <text evidence="2">The sequence shown here is derived from an EMBL/GenBank/DDBJ whole genome shotgun (WGS) entry which is preliminary data.</text>
</comment>
<gene>
    <name evidence="2" type="ORF">Anas_02864</name>
</gene>
<evidence type="ECO:0000313" key="3">
    <source>
        <dbReference type="Proteomes" id="UP000326759"/>
    </source>
</evidence>
<sequence>MKPSYADVFGTVCPAFAVKKLDKDISKVRGFWIRKGSSVESLHVIDLPWKGGTFMVELLLLLMKKKTAGRNPNGASNSEEELEFPEGSERNPMLVASSGTMMLYISSG</sequence>
<name>A0A5N5SLD3_9CRUS</name>
<accession>A0A5N5SLD3</accession>
<proteinExistence type="predicted"/>
<evidence type="ECO:0000256" key="1">
    <source>
        <dbReference type="SAM" id="MobiDB-lite"/>
    </source>
</evidence>
<feature type="region of interest" description="Disordered" evidence="1">
    <location>
        <begin position="68"/>
        <end position="92"/>
    </location>
</feature>
<evidence type="ECO:0000313" key="2">
    <source>
        <dbReference type="EMBL" id="KAB7494642.1"/>
    </source>
</evidence>
<protein>
    <submittedName>
        <fullName evidence="2">Uncharacterized protein</fullName>
    </submittedName>
</protein>
<reference evidence="2 3" key="1">
    <citation type="journal article" date="2019" name="PLoS Biol.">
        <title>Sex chromosomes control vertical transmission of feminizing Wolbachia symbionts in an isopod.</title>
        <authorList>
            <person name="Becking T."/>
            <person name="Chebbi M.A."/>
            <person name="Giraud I."/>
            <person name="Moumen B."/>
            <person name="Laverre T."/>
            <person name="Caubet Y."/>
            <person name="Peccoud J."/>
            <person name="Gilbert C."/>
            <person name="Cordaux R."/>
        </authorList>
    </citation>
    <scope>NUCLEOTIDE SEQUENCE [LARGE SCALE GENOMIC DNA]</scope>
    <source>
        <strain evidence="2">ANa2</strain>
        <tissue evidence="2">Whole body excluding digestive tract and cuticle</tissue>
    </source>
</reference>